<protein>
    <submittedName>
        <fullName evidence="2">Uncharacterized protein</fullName>
    </submittedName>
</protein>
<keyword evidence="3" id="KW-1185">Reference proteome</keyword>
<sequence>MDHSHLLSQIITSDNSRDTSRPPGEGSQDKAVVVCFNNASQPTYNITVGGNKQPENYRSSTVVLVEQSTNCRSVCGVEEACGPEAALGSPSQREIRDHCGCRDLKSDSAPLDALLLPMQLEGSGLL</sequence>
<name>A0A4Z2JBZ8_9TELE</name>
<dbReference type="Proteomes" id="UP000314294">
    <property type="component" value="Unassembled WGS sequence"/>
</dbReference>
<comment type="caution">
    <text evidence="2">The sequence shown here is derived from an EMBL/GenBank/DDBJ whole genome shotgun (WGS) entry which is preliminary data.</text>
</comment>
<evidence type="ECO:0000313" key="2">
    <source>
        <dbReference type="EMBL" id="TNN87531.1"/>
    </source>
</evidence>
<feature type="compositionally biased region" description="Polar residues" evidence="1">
    <location>
        <begin position="1"/>
        <end position="14"/>
    </location>
</feature>
<organism evidence="2 3">
    <name type="scientific">Liparis tanakae</name>
    <name type="common">Tanaka's snailfish</name>
    <dbReference type="NCBI Taxonomy" id="230148"/>
    <lineage>
        <taxon>Eukaryota</taxon>
        <taxon>Metazoa</taxon>
        <taxon>Chordata</taxon>
        <taxon>Craniata</taxon>
        <taxon>Vertebrata</taxon>
        <taxon>Euteleostomi</taxon>
        <taxon>Actinopterygii</taxon>
        <taxon>Neopterygii</taxon>
        <taxon>Teleostei</taxon>
        <taxon>Neoteleostei</taxon>
        <taxon>Acanthomorphata</taxon>
        <taxon>Eupercaria</taxon>
        <taxon>Perciformes</taxon>
        <taxon>Cottioidei</taxon>
        <taxon>Cottales</taxon>
        <taxon>Liparidae</taxon>
        <taxon>Liparis</taxon>
    </lineage>
</organism>
<feature type="region of interest" description="Disordered" evidence="1">
    <location>
        <begin position="1"/>
        <end position="29"/>
    </location>
</feature>
<accession>A0A4Z2JBZ8</accession>
<evidence type="ECO:0000256" key="1">
    <source>
        <dbReference type="SAM" id="MobiDB-lite"/>
    </source>
</evidence>
<reference evidence="2 3" key="1">
    <citation type="submission" date="2019-03" db="EMBL/GenBank/DDBJ databases">
        <title>First draft genome of Liparis tanakae, snailfish: a comprehensive survey of snailfish specific genes.</title>
        <authorList>
            <person name="Kim W."/>
            <person name="Song I."/>
            <person name="Jeong J.-H."/>
            <person name="Kim D."/>
            <person name="Kim S."/>
            <person name="Ryu S."/>
            <person name="Song J.Y."/>
            <person name="Lee S.K."/>
        </authorList>
    </citation>
    <scope>NUCLEOTIDE SEQUENCE [LARGE SCALE GENOMIC DNA]</scope>
    <source>
        <tissue evidence="2">Muscle</tissue>
    </source>
</reference>
<proteinExistence type="predicted"/>
<gene>
    <name evidence="2" type="ORF">EYF80_002248</name>
</gene>
<evidence type="ECO:0000313" key="3">
    <source>
        <dbReference type="Proteomes" id="UP000314294"/>
    </source>
</evidence>
<dbReference type="EMBL" id="SRLO01000010">
    <property type="protein sequence ID" value="TNN87531.1"/>
    <property type="molecule type" value="Genomic_DNA"/>
</dbReference>
<dbReference type="AlphaFoldDB" id="A0A4Z2JBZ8"/>